<dbReference type="GO" id="GO:0006312">
    <property type="term" value="P:mitotic recombination"/>
    <property type="evidence" value="ECO:0007669"/>
    <property type="project" value="TreeGrafter"/>
</dbReference>
<comment type="caution">
    <text evidence="6">The sequence shown here is derived from an EMBL/GenBank/DDBJ whole genome shotgun (WGS) entry which is preliminary data.</text>
</comment>
<protein>
    <recommendedName>
        <fullName evidence="5">DNA mismatch repair proteins mutS family domain-containing protein</fullName>
    </recommendedName>
</protein>
<evidence type="ECO:0000256" key="1">
    <source>
        <dbReference type="ARBA" id="ARBA00022741"/>
    </source>
</evidence>
<dbReference type="PROSITE" id="PS00486">
    <property type="entry name" value="DNA_MISMATCH_REPAIR_2"/>
    <property type="match status" value="1"/>
</dbReference>
<dbReference type="InterPro" id="IPR027417">
    <property type="entry name" value="P-loop_NTPase"/>
</dbReference>
<dbReference type="GO" id="GO:0006298">
    <property type="term" value="P:mismatch repair"/>
    <property type="evidence" value="ECO:0007669"/>
    <property type="project" value="InterPro"/>
</dbReference>
<organism evidence="6 7">
    <name type="scientific">Ensete ventricosum</name>
    <name type="common">Abyssinian banana</name>
    <name type="synonym">Musa ensete</name>
    <dbReference type="NCBI Taxonomy" id="4639"/>
    <lineage>
        <taxon>Eukaryota</taxon>
        <taxon>Viridiplantae</taxon>
        <taxon>Streptophyta</taxon>
        <taxon>Embryophyta</taxon>
        <taxon>Tracheophyta</taxon>
        <taxon>Spermatophyta</taxon>
        <taxon>Magnoliopsida</taxon>
        <taxon>Liliopsida</taxon>
        <taxon>Zingiberales</taxon>
        <taxon>Musaceae</taxon>
        <taxon>Ensete</taxon>
    </lineage>
</organism>
<dbReference type="EMBL" id="AMZH03006049">
    <property type="protein sequence ID" value="RRT64802.1"/>
    <property type="molecule type" value="Genomic_DNA"/>
</dbReference>
<keyword evidence="3" id="KW-0238">DNA-binding</keyword>
<dbReference type="PANTHER" id="PTHR11361:SF122">
    <property type="entry name" value="DNA MISMATCH REPAIR PROTEIN MSH3"/>
    <property type="match status" value="1"/>
</dbReference>
<dbReference type="Proteomes" id="UP000287651">
    <property type="component" value="Unassembled WGS sequence"/>
</dbReference>
<evidence type="ECO:0000259" key="5">
    <source>
        <dbReference type="PROSITE" id="PS00486"/>
    </source>
</evidence>
<dbReference type="PANTHER" id="PTHR11361">
    <property type="entry name" value="DNA MISMATCH REPAIR PROTEIN MUTS FAMILY MEMBER"/>
    <property type="match status" value="1"/>
</dbReference>
<proteinExistence type="predicted"/>
<dbReference type="Pfam" id="PF00488">
    <property type="entry name" value="MutS_V"/>
    <property type="match status" value="1"/>
</dbReference>
<gene>
    <name evidence="6" type="ORF">B296_00041548</name>
</gene>
<reference evidence="6 7" key="1">
    <citation type="journal article" date="2014" name="Agronomy (Basel)">
        <title>A Draft Genome Sequence for Ensete ventricosum, the Drought-Tolerant Tree Against Hunger.</title>
        <authorList>
            <person name="Harrison J."/>
            <person name="Moore K.A."/>
            <person name="Paszkiewicz K."/>
            <person name="Jones T."/>
            <person name="Grant M."/>
            <person name="Ambacheew D."/>
            <person name="Muzemil S."/>
            <person name="Studholme D.J."/>
        </authorList>
    </citation>
    <scope>NUCLEOTIDE SEQUENCE [LARGE SCALE GENOMIC DNA]</scope>
</reference>
<sequence length="264" mass="29798">MLSYNEKFVRDFHFQIGRGRIAVQLAKEKLDLLIVQYRKHLGVCNLEFMSVSGKTHMIEVILSTEHVFLTYLDKFQVSLTVGSFVPASSVKMHVLDGIYTRMGASDSIQQGVSTFFEELTEASQILHNCSSRSLVIVDELGRGTSTYDGVAIAYATLQYFLKQKKCIVLFVTHYPKILDIQKEFKSSVGAYHVSYLTSQKPLEITESESISSADKLCHEEVTFLYKLVRGASDKSFGLNVAKLAQVISNYHYLEILCYLMSVTL</sequence>
<dbReference type="InterPro" id="IPR000432">
    <property type="entry name" value="DNA_mismatch_repair_MutS_C"/>
</dbReference>
<evidence type="ECO:0000256" key="4">
    <source>
        <dbReference type="ARBA" id="ARBA00023204"/>
    </source>
</evidence>
<dbReference type="GO" id="GO:0140664">
    <property type="term" value="F:ATP-dependent DNA damage sensor activity"/>
    <property type="evidence" value="ECO:0007669"/>
    <property type="project" value="InterPro"/>
</dbReference>
<name>A0A426ZLC3_ENSVE</name>
<dbReference type="GO" id="GO:0005524">
    <property type="term" value="F:ATP binding"/>
    <property type="evidence" value="ECO:0007669"/>
    <property type="project" value="UniProtKB-KW"/>
</dbReference>
<evidence type="ECO:0000256" key="2">
    <source>
        <dbReference type="ARBA" id="ARBA00022840"/>
    </source>
</evidence>
<keyword evidence="2" id="KW-0067">ATP-binding</keyword>
<dbReference type="InterPro" id="IPR045076">
    <property type="entry name" value="MutS"/>
</dbReference>
<dbReference type="SMART" id="SM00534">
    <property type="entry name" value="MUTSac"/>
    <property type="match status" value="1"/>
</dbReference>
<accession>A0A426ZLC3</accession>
<evidence type="ECO:0000256" key="3">
    <source>
        <dbReference type="ARBA" id="ARBA00023125"/>
    </source>
</evidence>
<dbReference type="AlphaFoldDB" id="A0A426ZLC3"/>
<evidence type="ECO:0000313" key="6">
    <source>
        <dbReference type="EMBL" id="RRT64802.1"/>
    </source>
</evidence>
<feature type="domain" description="DNA mismatch repair proteins mutS family" evidence="5">
    <location>
        <begin position="133"/>
        <end position="149"/>
    </location>
</feature>
<dbReference type="SUPFAM" id="SSF52540">
    <property type="entry name" value="P-loop containing nucleoside triphosphate hydrolases"/>
    <property type="match status" value="1"/>
</dbReference>
<keyword evidence="4" id="KW-0227">DNA damage</keyword>
<dbReference type="GO" id="GO:0030983">
    <property type="term" value="F:mismatched DNA binding"/>
    <property type="evidence" value="ECO:0007669"/>
    <property type="project" value="InterPro"/>
</dbReference>
<dbReference type="GO" id="GO:0005634">
    <property type="term" value="C:nucleus"/>
    <property type="evidence" value="ECO:0007669"/>
    <property type="project" value="TreeGrafter"/>
</dbReference>
<keyword evidence="1" id="KW-0547">Nucleotide-binding</keyword>
<dbReference type="Gene3D" id="3.40.50.300">
    <property type="entry name" value="P-loop containing nucleotide triphosphate hydrolases"/>
    <property type="match status" value="1"/>
</dbReference>
<keyword evidence="4" id="KW-0234">DNA repair</keyword>
<evidence type="ECO:0000313" key="7">
    <source>
        <dbReference type="Proteomes" id="UP000287651"/>
    </source>
</evidence>